<evidence type="ECO:0000256" key="9">
    <source>
        <dbReference type="ARBA" id="ARBA00022801"/>
    </source>
</evidence>
<keyword evidence="10 14" id="KW-0862">Zinc</keyword>
<evidence type="ECO:0000256" key="13">
    <source>
        <dbReference type="ARBA" id="ARBA00049295"/>
    </source>
</evidence>
<dbReference type="PANTHER" id="PTHR21327">
    <property type="entry name" value="GTP CYCLOHYDROLASE II-RELATED"/>
    <property type="match status" value="1"/>
</dbReference>
<evidence type="ECO:0000259" key="15">
    <source>
        <dbReference type="Pfam" id="PF00925"/>
    </source>
</evidence>
<dbReference type="NCBIfam" id="NF001591">
    <property type="entry name" value="PRK00393.1"/>
    <property type="match status" value="1"/>
</dbReference>
<dbReference type="InterPro" id="IPR000926">
    <property type="entry name" value="RibA"/>
</dbReference>
<dbReference type="EC" id="3.5.4.25" evidence="14"/>
<dbReference type="Proteomes" id="UP000033531">
    <property type="component" value="Unassembled WGS sequence"/>
</dbReference>
<dbReference type="Pfam" id="PF00926">
    <property type="entry name" value="DHBP_synthase"/>
    <property type="match status" value="1"/>
</dbReference>
<dbReference type="PANTHER" id="PTHR21327:SF18">
    <property type="entry name" value="3,4-DIHYDROXY-2-BUTANONE 4-PHOSPHATE SYNTHASE"/>
    <property type="match status" value="1"/>
</dbReference>
<dbReference type="AlphaFoldDB" id="A0A0F4LJQ7"/>
<comment type="caution">
    <text evidence="16">The sequence shown here is derived from an EMBL/GenBank/DDBJ whole genome shotgun (WGS) entry which is preliminary data.</text>
</comment>
<dbReference type="FunFam" id="3.40.50.10990:FF:000001">
    <property type="entry name" value="Riboflavin biosynthesis protein RibBA"/>
    <property type="match status" value="1"/>
</dbReference>
<dbReference type="Gene3D" id="3.90.870.10">
    <property type="entry name" value="DHBP synthase"/>
    <property type="match status" value="1"/>
</dbReference>
<dbReference type="Gene3D" id="3.40.50.10990">
    <property type="entry name" value="GTP cyclohydrolase II"/>
    <property type="match status" value="1"/>
</dbReference>
<dbReference type="GO" id="GO:0003935">
    <property type="term" value="F:GTP cyclohydrolase II activity"/>
    <property type="evidence" value="ECO:0007669"/>
    <property type="project" value="UniProtKB-UniRule"/>
</dbReference>
<evidence type="ECO:0000256" key="8">
    <source>
        <dbReference type="ARBA" id="ARBA00022741"/>
    </source>
</evidence>
<comment type="function">
    <text evidence="12 14">Catalyzes the conversion of GTP to 2,5-diamino-6-ribosylamino-4(3H)-pyrimidinone 5'-phosphate (DARP), formate and pyrophosphate.</text>
</comment>
<feature type="binding site" evidence="14">
    <location>
        <position position="324"/>
    </location>
    <ligand>
        <name>GTP</name>
        <dbReference type="ChEBI" id="CHEBI:37565"/>
    </ligand>
</feature>
<dbReference type="GO" id="GO:0008270">
    <property type="term" value="F:zinc ion binding"/>
    <property type="evidence" value="ECO:0007669"/>
    <property type="project" value="UniProtKB-UniRule"/>
</dbReference>
<comment type="cofactor">
    <cofactor evidence="14">
        <name>Zn(2+)</name>
        <dbReference type="ChEBI" id="CHEBI:29105"/>
    </cofactor>
    <text evidence="14">Binds 1 zinc ion per subunit.</text>
</comment>
<dbReference type="Pfam" id="PF00925">
    <property type="entry name" value="GTP_cyclohydro2"/>
    <property type="match status" value="1"/>
</dbReference>
<reference evidence="16 17" key="1">
    <citation type="submission" date="2015-01" db="EMBL/GenBank/DDBJ databases">
        <title>Comparative genomics of the lactic acid bacteria isolated from the honey bee gut.</title>
        <authorList>
            <person name="Ellegaard K.M."/>
            <person name="Tamarit D."/>
            <person name="Javelind E."/>
            <person name="Olofsson T."/>
            <person name="Andersson S.G."/>
            <person name="Vasquez A."/>
        </authorList>
    </citation>
    <scope>NUCLEOTIDE SEQUENCE [LARGE SCALE GENOMIC DNA]</scope>
    <source>
        <strain evidence="16 17">Hma8</strain>
    </source>
</reference>
<sequence>MTEQLNEKMQKVLQHMLTGGLVIVADSPQRESEGDMIGLAEKVTPQSVNMMITKARGLLCVPMSKAYADRLQLKPIETGSNDTFGTAFTLSVDSTETTTGISAFDRAKTIKKLADPNSQWADFYHPGHVFPLVAKKGGVLERTGHTEAALDLARLAGVAPVGFICECIKKDGTMARRKDLKALAEGLGIPYLTIEELIAYRKNQANKDLGIESFTKVDFPTKHGHFQLEGFRDKKHPEKQPTLLISKGEVKKGAPLLLRLHSECLTGDVFGSKRCDCGAQLAAALTKIEQNGSGAVLYLRQEGRGIGLENKLRAYKLQDEGMNTVEANQHLGLPVDARRYNVAAEILRQKGVSEVELMTNNPDKVTQLENYGIKVVKRIPVEVGMTAENKNYLATKKHEMNHILNEVD</sequence>
<dbReference type="SUPFAM" id="SSF55821">
    <property type="entry name" value="YrdC/RibB"/>
    <property type="match status" value="1"/>
</dbReference>
<feature type="binding site" evidence="14">
    <location>
        <begin position="302"/>
        <end position="304"/>
    </location>
    <ligand>
        <name>GTP</name>
        <dbReference type="ChEBI" id="CHEBI:37565"/>
    </ligand>
</feature>
<dbReference type="NCBIfam" id="TIGR00506">
    <property type="entry name" value="ribB"/>
    <property type="match status" value="1"/>
</dbReference>
<dbReference type="CDD" id="cd00641">
    <property type="entry name" value="GTP_cyclohydro2"/>
    <property type="match status" value="1"/>
</dbReference>
<dbReference type="GO" id="GO:0008686">
    <property type="term" value="F:3,4-dihydroxy-2-butanone-4-phosphate synthase activity"/>
    <property type="evidence" value="ECO:0007669"/>
    <property type="project" value="UniProtKB-EC"/>
</dbReference>
<evidence type="ECO:0000256" key="5">
    <source>
        <dbReference type="ARBA" id="ARBA00005520"/>
    </source>
</evidence>
<feature type="active site" description="Proton acceptor" evidence="14">
    <location>
        <position position="336"/>
    </location>
</feature>
<comment type="similarity">
    <text evidence="5">In the N-terminal section; belongs to the DHBP synthase family.</text>
</comment>
<name>A0A0F4LJQ7_9LACO</name>
<comment type="catalytic activity">
    <reaction evidence="13 14">
        <text>GTP + 4 H2O = 2,5-diamino-6-hydroxy-4-(5-phosphoribosylamino)-pyrimidine + formate + 2 phosphate + 3 H(+)</text>
        <dbReference type="Rhea" id="RHEA:23704"/>
        <dbReference type="ChEBI" id="CHEBI:15377"/>
        <dbReference type="ChEBI" id="CHEBI:15378"/>
        <dbReference type="ChEBI" id="CHEBI:15740"/>
        <dbReference type="ChEBI" id="CHEBI:37565"/>
        <dbReference type="ChEBI" id="CHEBI:43474"/>
        <dbReference type="ChEBI" id="CHEBI:58614"/>
        <dbReference type="EC" id="3.5.4.25"/>
    </reaction>
</comment>
<evidence type="ECO:0000256" key="7">
    <source>
        <dbReference type="ARBA" id="ARBA00022723"/>
    </source>
</evidence>
<evidence type="ECO:0000256" key="1">
    <source>
        <dbReference type="ARBA" id="ARBA00000141"/>
    </source>
</evidence>
<comment type="function">
    <text evidence="2">Catalyzes the conversion of D-ribulose 5-phosphate to formate and 3,4-dihydroxy-2-butanone 4-phosphate.</text>
</comment>
<evidence type="ECO:0000256" key="3">
    <source>
        <dbReference type="ARBA" id="ARBA00004853"/>
    </source>
</evidence>
<dbReference type="EMBL" id="JXLI01000006">
    <property type="protein sequence ID" value="KJY57811.1"/>
    <property type="molecule type" value="Genomic_DNA"/>
</dbReference>
<comment type="similarity">
    <text evidence="14">Belongs to the GTP cyclohydrolase II family.</text>
</comment>
<evidence type="ECO:0000256" key="10">
    <source>
        <dbReference type="ARBA" id="ARBA00022833"/>
    </source>
</evidence>
<dbReference type="GO" id="GO:0005829">
    <property type="term" value="C:cytosol"/>
    <property type="evidence" value="ECO:0007669"/>
    <property type="project" value="TreeGrafter"/>
</dbReference>
<feature type="binding site" evidence="14">
    <location>
        <position position="280"/>
    </location>
    <ligand>
        <name>GTP</name>
        <dbReference type="ChEBI" id="CHEBI:37565"/>
    </ligand>
</feature>
<keyword evidence="11 14" id="KW-0342">GTP-binding</keyword>
<accession>A0A0F4LJQ7</accession>
<dbReference type="STRING" id="1218507.JF74_03140"/>
<dbReference type="SUPFAM" id="SSF142695">
    <property type="entry name" value="RibA-like"/>
    <property type="match status" value="1"/>
</dbReference>
<dbReference type="GO" id="GO:0005525">
    <property type="term" value="F:GTP binding"/>
    <property type="evidence" value="ECO:0007669"/>
    <property type="project" value="UniProtKB-KW"/>
</dbReference>
<feature type="binding site" evidence="14">
    <location>
        <position position="359"/>
    </location>
    <ligand>
        <name>GTP</name>
        <dbReference type="ChEBI" id="CHEBI:37565"/>
    </ligand>
</feature>
<evidence type="ECO:0000256" key="11">
    <source>
        <dbReference type="ARBA" id="ARBA00023134"/>
    </source>
</evidence>
<evidence type="ECO:0000256" key="14">
    <source>
        <dbReference type="HAMAP-Rule" id="MF_00179"/>
    </source>
</evidence>
<proteinExistence type="inferred from homology"/>
<dbReference type="UniPathway" id="UPA00275">
    <property type="reaction ID" value="UER00399"/>
</dbReference>
<feature type="binding site" evidence="14">
    <location>
        <position position="364"/>
    </location>
    <ligand>
        <name>GTP</name>
        <dbReference type="ChEBI" id="CHEBI:37565"/>
    </ligand>
</feature>
<keyword evidence="9 14" id="KW-0378">Hydrolase</keyword>
<dbReference type="RefSeq" id="WP_046324351.1">
    <property type="nucleotide sequence ID" value="NZ_JBHTMT010000006.1"/>
</dbReference>
<organism evidence="16 17">
    <name type="scientific">Lactobacillus melliventris</name>
    <dbReference type="NCBI Taxonomy" id="1218507"/>
    <lineage>
        <taxon>Bacteria</taxon>
        <taxon>Bacillati</taxon>
        <taxon>Bacillota</taxon>
        <taxon>Bacilli</taxon>
        <taxon>Lactobacillales</taxon>
        <taxon>Lactobacillaceae</taxon>
        <taxon>Lactobacillus</taxon>
    </lineage>
</organism>
<evidence type="ECO:0000256" key="12">
    <source>
        <dbReference type="ARBA" id="ARBA00043932"/>
    </source>
</evidence>
<evidence type="ECO:0000313" key="16">
    <source>
        <dbReference type="EMBL" id="KJY57811.1"/>
    </source>
</evidence>
<protein>
    <recommendedName>
        <fullName evidence="14">GTP cyclohydrolase-2</fullName>
        <ecNumber evidence="14">3.5.4.25</ecNumber>
    </recommendedName>
    <alternativeName>
        <fullName evidence="14">GTP cyclohydrolase II</fullName>
    </alternativeName>
</protein>
<evidence type="ECO:0000256" key="6">
    <source>
        <dbReference type="ARBA" id="ARBA00022619"/>
    </source>
</evidence>
<keyword evidence="7 14" id="KW-0479">Metal-binding</keyword>
<keyword evidence="8 14" id="KW-0547">Nucleotide-binding</keyword>
<dbReference type="HOGENOM" id="CLU_020273_1_2_9"/>
<dbReference type="PIRSF" id="PIRSF001259">
    <property type="entry name" value="RibA"/>
    <property type="match status" value="1"/>
</dbReference>
<dbReference type="PATRIC" id="fig|1218507.3.peg.479"/>
<dbReference type="InterPro" id="IPR000422">
    <property type="entry name" value="DHBP_synthase_RibB"/>
</dbReference>
<feature type="binding site" evidence="14">
    <location>
        <position position="264"/>
    </location>
    <ligand>
        <name>Zn(2+)</name>
        <dbReference type="ChEBI" id="CHEBI:29105"/>
        <note>catalytic</note>
    </ligand>
</feature>
<dbReference type="OrthoDB" id="9793111at2"/>
<feature type="active site" description="Nucleophile" evidence="14">
    <location>
        <position position="338"/>
    </location>
</feature>
<dbReference type="InterPro" id="IPR017945">
    <property type="entry name" value="DHBP_synth_RibB-like_a/b_dom"/>
</dbReference>
<comment type="pathway">
    <text evidence="3 14">Cofactor biosynthesis; riboflavin biosynthesis; 5-amino-6-(D-ribitylamino)uracil from GTP: step 1/4.</text>
</comment>
<gene>
    <name evidence="14" type="primary">ribA</name>
    <name evidence="16" type="ORF">JF74_03140</name>
</gene>
<keyword evidence="6 14" id="KW-0686">Riboflavin biosynthesis</keyword>
<feature type="domain" description="GTP cyclohydrolase II" evidence="15">
    <location>
        <begin position="216"/>
        <end position="380"/>
    </location>
</feature>
<comment type="pathway">
    <text evidence="4">Cofactor biosynthesis; riboflavin biosynthesis; 2-hydroxy-3-oxobutyl phosphate from D-ribulose 5-phosphate: step 1/1.</text>
</comment>
<dbReference type="InterPro" id="IPR032677">
    <property type="entry name" value="GTP_cyclohydro_II"/>
</dbReference>
<feature type="binding site" evidence="14">
    <location>
        <position position="277"/>
    </location>
    <ligand>
        <name>Zn(2+)</name>
        <dbReference type="ChEBI" id="CHEBI:29105"/>
        <note>catalytic</note>
    </ligand>
</feature>
<feature type="binding site" evidence="14">
    <location>
        <begin position="259"/>
        <end position="263"/>
    </location>
    <ligand>
        <name>GTP</name>
        <dbReference type="ChEBI" id="CHEBI:37565"/>
    </ligand>
</feature>
<evidence type="ECO:0000256" key="4">
    <source>
        <dbReference type="ARBA" id="ARBA00004904"/>
    </source>
</evidence>
<evidence type="ECO:0000313" key="17">
    <source>
        <dbReference type="Proteomes" id="UP000033531"/>
    </source>
</evidence>
<feature type="binding site" evidence="14">
    <location>
        <position position="275"/>
    </location>
    <ligand>
        <name>Zn(2+)</name>
        <dbReference type="ChEBI" id="CHEBI:29105"/>
        <note>catalytic</note>
    </ligand>
</feature>
<comment type="catalytic activity">
    <reaction evidence="1">
        <text>D-ribulose 5-phosphate = (2S)-2-hydroxy-3-oxobutyl phosphate + formate + H(+)</text>
        <dbReference type="Rhea" id="RHEA:18457"/>
        <dbReference type="ChEBI" id="CHEBI:15378"/>
        <dbReference type="ChEBI" id="CHEBI:15740"/>
        <dbReference type="ChEBI" id="CHEBI:58121"/>
        <dbReference type="ChEBI" id="CHEBI:58830"/>
        <dbReference type="EC" id="4.1.99.12"/>
    </reaction>
</comment>
<dbReference type="GO" id="GO:0009231">
    <property type="term" value="P:riboflavin biosynthetic process"/>
    <property type="evidence" value="ECO:0007669"/>
    <property type="project" value="UniProtKB-UniRule"/>
</dbReference>
<dbReference type="InterPro" id="IPR036144">
    <property type="entry name" value="RibA-like_sf"/>
</dbReference>
<dbReference type="NCBIfam" id="TIGR00505">
    <property type="entry name" value="ribA"/>
    <property type="match status" value="1"/>
</dbReference>
<evidence type="ECO:0000256" key="2">
    <source>
        <dbReference type="ARBA" id="ARBA00002284"/>
    </source>
</evidence>
<dbReference type="HAMAP" id="MF_00179">
    <property type="entry name" value="RibA"/>
    <property type="match status" value="1"/>
</dbReference>